<sequence>MSDMALPRLLVWNEYRHELQNPEVSAVYPDGIHEAIADPLRQRGFPVATATLDQPEHGLTDEVLNRADVLLWWGHKAHEEVSDAVVERVRRQVMGGLGLIVLHSGHYSKIFRRLMGTSCSVNWRVHGKDGETERIWVTAPAHPIAAGLDRYIEIPQEEMYGEFFDVPEPDELVFVSWFKGGEVFRSGLTYRRGYGRIFYFRPGHETFPSYHNAQVQMVIANAAAWAAQPGVRRTPPDNMRRDPIEAMG</sequence>
<dbReference type="AlphaFoldDB" id="A0A211YU29"/>
<organism evidence="2 3">
    <name type="scientific">Inquilinus limosus</name>
    <dbReference type="NCBI Taxonomy" id="171674"/>
    <lineage>
        <taxon>Bacteria</taxon>
        <taxon>Pseudomonadati</taxon>
        <taxon>Pseudomonadota</taxon>
        <taxon>Alphaproteobacteria</taxon>
        <taxon>Rhodospirillales</taxon>
        <taxon>Rhodospirillaceae</taxon>
        <taxon>Inquilinus</taxon>
    </lineage>
</organism>
<accession>A0A211YU29</accession>
<feature type="domain" description="ThuA-like" evidence="1">
    <location>
        <begin position="8"/>
        <end position="226"/>
    </location>
</feature>
<dbReference type="InterPro" id="IPR029010">
    <property type="entry name" value="ThuA-like"/>
</dbReference>
<dbReference type="Gene3D" id="3.40.50.880">
    <property type="match status" value="1"/>
</dbReference>
<dbReference type="EMBL" id="NHON01000166">
    <property type="protein sequence ID" value="OWJ56528.1"/>
    <property type="molecule type" value="Genomic_DNA"/>
</dbReference>
<dbReference type="InterPro" id="IPR009381">
    <property type="entry name" value="Trehalose_catabolism_ThuA_prok"/>
</dbReference>
<name>A0A211YU29_9PROT</name>
<dbReference type="SUPFAM" id="SSF52317">
    <property type="entry name" value="Class I glutamine amidotransferase-like"/>
    <property type="match status" value="1"/>
</dbReference>
<dbReference type="PIRSF" id="PIRSF030013">
    <property type="entry name" value="ThuA"/>
    <property type="match status" value="1"/>
</dbReference>
<dbReference type="InterPro" id="IPR029062">
    <property type="entry name" value="Class_I_gatase-like"/>
</dbReference>
<gene>
    <name evidence="2" type="ORF">BWR60_34945</name>
</gene>
<evidence type="ECO:0000313" key="2">
    <source>
        <dbReference type="EMBL" id="OWJ56528.1"/>
    </source>
</evidence>
<proteinExistence type="predicted"/>
<reference evidence="3" key="1">
    <citation type="submission" date="2017-05" db="EMBL/GenBank/DDBJ databases">
        <authorList>
            <person name="Macchi M."/>
            <person name="Festa S."/>
            <person name="Coppotelli B.M."/>
            <person name="Morelli I.S."/>
        </authorList>
    </citation>
    <scope>NUCLEOTIDE SEQUENCE [LARGE SCALE GENOMIC DNA]</scope>
    <source>
        <strain evidence="3">I</strain>
    </source>
</reference>
<evidence type="ECO:0000259" key="1">
    <source>
        <dbReference type="Pfam" id="PF06283"/>
    </source>
</evidence>
<evidence type="ECO:0000313" key="3">
    <source>
        <dbReference type="Proteomes" id="UP000196655"/>
    </source>
</evidence>
<dbReference type="Pfam" id="PF06283">
    <property type="entry name" value="ThuA"/>
    <property type="match status" value="1"/>
</dbReference>
<keyword evidence="3" id="KW-1185">Reference proteome</keyword>
<comment type="caution">
    <text evidence="2">The sequence shown here is derived from an EMBL/GenBank/DDBJ whole genome shotgun (WGS) entry which is preliminary data.</text>
</comment>
<dbReference type="STRING" id="1122125.GCA_000423185_05247"/>
<dbReference type="Proteomes" id="UP000196655">
    <property type="component" value="Unassembled WGS sequence"/>
</dbReference>
<protein>
    <submittedName>
        <fullName evidence="2">Trehalose utilization protein ThuA</fullName>
    </submittedName>
</protein>